<dbReference type="InterPro" id="IPR019531">
    <property type="entry name" value="Pmp4"/>
</dbReference>
<dbReference type="PIRSF" id="PIRSF013674">
    <property type="entry name" value="PXMP4"/>
    <property type="match status" value="1"/>
</dbReference>
<proteinExistence type="predicted"/>
<dbReference type="PANTHER" id="PTHR15460">
    <property type="entry name" value="PEROXISOMAL MEMBRANE PROTEIN 4"/>
    <property type="match status" value="1"/>
</dbReference>
<dbReference type="AlphaFoldDB" id="A0A197K3I6"/>
<reference evidence="1 2" key="1">
    <citation type="submission" date="2016-05" db="EMBL/GenBank/DDBJ databases">
        <title>Genome sequencing reveals origins of a unique bacterial endosymbiosis in the earliest lineages of terrestrial Fungi.</title>
        <authorList>
            <consortium name="DOE Joint Genome Institute"/>
            <person name="Uehling J."/>
            <person name="Gryganskyi A."/>
            <person name="Hameed K."/>
            <person name="Tschaplinski T."/>
            <person name="Misztal P."/>
            <person name="Wu S."/>
            <person name="Desiro A."/>
            <person name="Vande Pol N."/>
            <person name="Du Z.-Y."/>
            <person name="Zienkiewicz A."/>
            <person name="Zienkiewicz K."/>
            <person name="Morin E."/>
            <person name="Tisserant E."/>
            <person name="Splivallo R."/>
            <person name="Hainaut M."/>
            <person name="Henrissat B."/>
            <person name="Ohm R."/>
            <person name="Kuo A."/>
            <person name="Yan J."/>
            <person name="Lipzen A."/>
            <person name="Nolan M."/>
            <person name="Labutti K."/>
            <person name="Barry K."/>
            <person name="Goldstein A."/>
            <person name="Labbe J."/>
            <person name="Schadt C."/>
            <person name="Tuskan G."/>
            <person name="Grigoriev I."/>
            <person name="Martin F."/>
            <person name="Vilgalys R."/>
            <person name="Bonito G."/>
        </authorList>
    </citation>
    <scope>NUCLEOTIDE SEQUENCE [LARGE SCALE GENOMIC DNA]</scope>
    <source>
        <strain evidence="1 2">AG-77</strain>
    </source>
</reference>
<dbReference type="EMBL" id="KV442030">
    <property type="protein sequence ID" value="OAQ31256.1"/>
    <property type="molecule type" value="Genomic_DNA"/>
</dbReference>
<organism evidence="1 2">
    <name type="scientific">Linnemannia elongata AG-77</name>
    <dbReference type="NCBI Taxonomy" id="1314771"/>
    <lineage>
        <taxon>Eukaryota</taxon>
        <taxon>Fungi</taxon>
        <taxon>Fungi incertae sedis</taxon>
        <taxon>Mucoromycota</taxon>
        <taxon>Mortierellomycotina</taxon>
        <taxon>Mortierellomycetes</taxon>
        <taxon>Mortierellales</taxon>
        <taxon>Mortierellaceae</taxon>
        <taxon>Linnemannia</taxon>
    </lineage>
</organism>
<evidence type="ECO:0000313" key="1">
    <source>
        <dbReference type="EMBL" id="OAQ31256.1"/>
    </source>
</evidence>
<dbReference type="Pfam" id="PF02466">
    <property type="entry name" value="Tim17"/>
    <property type="match status" value="1"/>
</dbReference>
<dbReference type="OrthoDB" id="39659at2759"/>
<accession>A0A197K3I6</accession>
<dbReference type="GO" id="GO:0005778">
    <property type="term" value="C:peroxisomal membrane"/>
    <property type="evidence" value="ECO:0007669"/>
    <property type="project" value="TreeGrafter"/>
</dbReference>
<dbReference type="Proteomes" id="UP000078512">
    <property type="component" value="Unassembled WGS sequence"/>
</dbReference>
<dbReference type="PANTHER" id="PTHR15460:SF3">
    <property type="entry name" value="PEROXISOMAL MEMBRANE PROTEIN 4"/>
    <property type="match status" value="1"/>
</dbReference>
<evidence type="ECO:0000313" key="2">
    <source>
        <dbReference type="Proteomes" id="UP000078512"/>
    </source>
</evidence>
<keyword evidence="2" id="KW-1185">Reference proteome</keyword>
<dbReference type="STRING" id="1314771.A0A197K3I6"/>
<name>A0A197K3I6_9FUNG</name>
<gene>
    <name evidence="1" type="ORF">K457DRAFT_72081</name>
</gene>
<protein>
    <submittedName>
        <fullName evidence="1">Peroxisomal membrane protein 4</fullName>
    </submittedName>
</protein>
<sequence>MDSIKNAATQFILTPEYHDLLSIVKGFRNGLVYGAKIRFPHALVMTLLFRRSNFKDMSRFVLKATKQHAKNLAFFATIYKTLLIVQRRMHGKERPMDSFLAGLVGGYMVFGENNNVNQQIVLYLFSRIMMGLAKLPVKKNVIAEPAQTFPIFASLVWATVMFLFQNERDVLQPSLQASMQYIYIDSNRWNTLKNFLWHNK</sequence>